<gene>
    <name evidence="2" type="ORF">HYALB_00009768</name>
</gene>
<keyword evidence="1" id="KW-0812">Transmembrane</keyword>
<dbReference type="PANTHER" id="PTHR35896:SF3">
    <property type="entry name" value="MAJOR FACILITATOR SUPERFAMILY TRANSPORTER"/>
    <property type="match status" value="1"/>
</dbReference>
<dbReference type="EMBL" id="CAJVRM010000199">
    <property type="protein sequence ID" value="CAG8976974.1"/>
    <property type="molecule type" value="Genomic_DNA"/>
</dbReference>
<protein>
    <submittedName>
        <fullName evidence="2">Uncharacterized protein</fullName>
    </submittedName>
</protein>
<dbReference type="OrthoDB" id="3501153at2759"/>
<keyword evidence="3" id="KW-1185">Reference proteome</keyword>
<dbReference type="PANTHER" id="PTHR35896">
    <property type="entry name" value="IG-LIKE DOMAIN-CONTAINING PROTEIN"/>
    <property type="match status" value="1"/>
</dbReference>
<dbReference type="InterPro" id="IPR053008">
    <property type="entry name" value="Phomopsin_biosynth_assoc"/>
</dbReference>
<evidence type="ECO:0000313" key="3">
    <source>
        <dbReference type="Proteomes" id="UP000701801"/>
    </source>
</evidence>
<feature type="transmembrane region" description="Helical" evidence="1">
    <location>
        <begin position="43"/>
        <end position="62"/>
    </location>
</feature>
<sequence>MSSSNAAKEEQPFLVYSDAEEFLPLENSTIKPRNTSSARTSKFLSHSVAIFLTSLFWSVILYKYSTPPRHYGSPKYEYVPSAARYNITTGARYVSCGHSATEAIDSGCVYSLLLNAWVPSACEAPDFLEEYLDDGSWGAFEDENQTKPLTKEELGFRETYFTSARDHYNHCAIMWKLQYWALFEEWGAVDSIVASPAHTDHCALFMRDHRDDERPTLVEIGFSGCWIRN</sequence>
<reference evidence="2" key="1">
    <citation type="submission" date="2021-07" db="EMBL/GenBank/DDBJ databases">
        <authorList>
            <person name="Durling M."/>
        </authorList>
    </citation>
    <scope>NUCLEOTIDE SEQUENCE</scope>
</reference>
<evidence type="ECO:0000256" key="1">
    <source>
        <dbReference type="SAM" id="Phobius"/>
    </source>
</evidence>
<keyword evidence="1" id="KW-1133">Transmembrane helix</keyword>
<dbReference type="AlphaFoldDB" id="A0A9N9LR94"/>
<comment type="caution">
    <text evidence="2">The sequence shown here is derived from an EMBL/GenBank/DDBJ whole genome shotgun (WGS) entry which is preliminary data.</text>
</comment>
<keyword evidence="1" id="KW-0472">Membrane</keyword>
<proteinExistence type="predicted"/>
<dbReference type="Proteomes" id="UP000701801">
    <property type="component" value="Unassembled WGS sequence"/>
</dbReference>
<name>A0A9N9LR94_9HELO</name>
<organism evidence="2 3">
    <name type="scientific">Hymenoscyphus albidus</name>
    <dbReference type="NCBI Taxonomy" id="595503"/>
    <lineage>
        <taxon>Eukaryota</taxon>
        <taxon>Fungi</taxon>
        <taxon>Dikarya</taxon>
        <taxon>Ascomycota</taxon>
        <taxon>Pezizomycotina</taxon>
        <taxon>Leotiomycetes</taxon>
        <taxon>Helotiales</taxon>
        <taxon>Helotiaceae</taxon>
        <taxon>Hymenoscyphus</taxon>
    </lineage>
</organism>
<evidence type="ECO:0000313" key="2">
    <source>
        <dbReference type="EMBL" id="CAG8976974.1"/>
    </source>
</evidence>
<accession>A0A9N9LR94</accession>